<dbReference type="KEGG" id="smo:SELMODRAFT_414847"/>
<evidence type="ECO:0000256" key="1">
    <source>
        <dbReference type="ARBA" id="ARBA00004141"/>
    </source>
</evidence>
<dbReference type="PANTHER" id="PTHR15486">
    <property type="entry name" value="ANCIENT UBIQUITOUS PROTEIN"/>
    <property type="match status" value="1"/>
</dbReference>
<evidence type="ECO:0000256" key="5">
    <source>
        <dbReference type="ARBA" id="ARBA00022989"/>
    </source>
</evidence>
<keyword evidence="9" id="KW-1185">Reference proteome</keyword>
<dbReference type="GO" id="GO:0010143">
    <property type="term" value="P:cutin biosynthetic process"/>
    <property type="evidence" value="ECO:0000318"/>
    <property type="project" value="GO_Central"/>
</dbReference>
<organism evidence="9">
    <name type="scientific">Selaginella moellendorffii</name>
    <name type="common">Spikemoss</name>
    <dbReference type="NCBI Taxonomy" id="88036"/>
    <lineage>
        <taxon>Eukaryota</taxon>
        <taxon>Viridiplantae</taxon>
        <taxon>Streptophyta</taxon>
        <taxon>Embryophyta</taxon>
        <taxon>Tracheophyta</taxon>
        <taxon>Lycopodiopsida</taxon>
        <taxon>Selaginellales</taxon>
        <taxon>Selaginellaceae</taxon>
        <taxon>Selaginella</taxon>
    </lineage>
</organism>
<dbReference type="GO" id="GO:0016020">
    <property type="term" value="C:membrane"/>
    <property type="evidence" value="ECO:0000318"/>
    <property type="project" value="GO_Central"/>
</dbReference>
<evidence type="ECO:0000259" key="7">
    <source>
        <dbReference type="SMART" id="SM00563"/>
    </source>
</evidence>
<reference evidence="8 9" key="1">
    <citation type="journal article" date="2011" name="Science">
        <title>The Selaginella genome identifies genetic changes associated with the evolution of vascular plants.</title>
        <authorList>
            <person name="Banks J.A."/>
            <person name="Nishiyama T."/>
            <person name="Hasebe M."/>
            <person name="Bowman J.L."/>
            <person name="Gribskov M."/>
            <person name="dePamphilis C."/>
            <person name="Albert V.A."/>
            <person name="Aono N."/>
            <person name="Aoyama T."/>
            <person name="Ambrose B.A."/>
            <person name="Ashton N.W."/>
            <person name="Axtell M.J."/>
            <person name="Barker E."/>
            <person name="Barker M.S."/>
            <person name="Bennetzen J.L."/>
            <person name="Bonawitz N.D."/>
            <person name="Chapple C."/>
            <person name="Cheng C."/>
            <person name="Correa L.G."/>
            <person name="Dacre M."/>
            <person name="DeBarry J."/>
            <person name="Dreyer I."/>
            <person name="Elias M."/>
            <person name="Engstrom E.M."/>
            <person name="Estelle M."/>
            <person name="Feng L."/>
            <person name="Finet C."/>
            <person name="Floyd S.K."/>
            <person name="Frommer W.B."/>
            <person name="Fujita T."/>
            <person name="Gramzow L."/>
            <person name="Gutensohn M."/>
            <person name="Harholt J."/>
            <person name="Hattori M."/>
            <person name="Heyl A."/>
            <person name="Hirai T."/>
            <person name="Hiwatashi Y."/>
            <person name="Ishikawa M."/>
            <person name="Iwata M."/>
            <person name="Karol K.G."/>
            <person name="Koehler B."/>
            <person name="Kolukisaoglu U."/>
            <person name="Kubo M."/>
            <person name="Kurata T."/>
            <person name="Lalonde S."/>
            <person name="Li K."/>
            <person name="Li Y."/>
            <person name="Litt A."/>
            <person name="Lyons E."/>
            <person name="Manning G."/>
            <person name="Maruyama T."/>
            <person name="Michael T.P."/>
            <person name="Mikami K."/>
            <person name="Miyazaki S."/>
            <person name="Morinaga S."/>
            <person name="Murata T."/>
            <person name="Mueller-Roeber B."/>
            <person name="Nelson D.R."/>
            <person name="Obara M."/>
            <person name="Oguri Y."/>
            <person name="Olmstead R.G."/>
            <person name="Onodera N."/>
            <person name="Petersen B.L."/>
            <person name="Pils B."/>
            <person name="Prigge M."/>
            <person name="Rensing S.A."/>
            <person name="Riano-Pachon D.M."/>
            <person name="Roberts A.W."/>
            <person name="Sato Y."/>
            <person name="Scheller H.V."/>
            <person name="Schulz B."/>
            <person name="Schulz C."/>
            <person name="Shakirov E.V."/>
            <person name="Shibagaki N."/>
            <person name="Shinohara N."/>
            <person name="Shippen D.E."/>
            <person name="Soerensen I."/>
            <person name="Sotooka R."/>
            <person name="Sugimoto N."/>
            <person name="Sugita M."/>
            <person name="Sumikawa N."/>
            <person name="Tanurdzic M."/>
            <person name="Theissen G."/>
            <person name="Ulvskov P."/>
            <person name="Wakazuki S."/>
            <person name="Weng J.K."/>
            <person name="Willats W.W."/>
            <person name="Wipf D."/>
            <person name="Wolf P.G."/>
            <person name="Yang L."/>
            <person name="Zimmer A.D."/>
            <person name="Zhu Q."/>
            <person name="Mitros T."/>
            <person name="Hellsten U."/>
            <person name="Loque D."/>
            <person name="Otillar R."/>
            <person name="Salamov A."/>
            <person name="Schmutz J."/>
            <person name="Shapiro H."/>
            <person name="Lindquist E."/>
            <person name="Lucas S."/>
            <person name="Rokhsar D."/>
            <person name="Grigoriev I.V."/>
        </authorList>
    </citation>
    <scope>NUCLEOTIDE SEQUENCE [LARGE SCALE GENOMIC DNA]</scope>
</reference>
<sequence>MIFLTLPRDKSNPLEPVENAAAGDDDSIVIDLEGALLKSPSWFQYFMLVAIEAGSPLRALLLFFILPFAWITGCLVHPALELQILCFVAVAGLRASAVESVGRAVLAKFFLEDLNPETFRVFKACGKRMVVTSLPALMVEPLASHYLDASAIGSKLGITSRGYCTGLIKMVVCSENKAQLAQKHFGGDRAPISIGIGSGSGTDFLGVCKKCLDARSNPSPPCATVPKKDYIKPLVFHDGRLIKSPTPLHCLAIGLWIPLALPLAIIRVVVGLALPSRLALPAEALLGISIRVAGCIPPGAAGSTDETEPTRPAAHRGVLFVCTHRSLLDPVFISYARMRHVKTVTYSVSPVSEVLSPIRTARLTRCREHDARTMARLLDTGDLAVCPEGTTCREPFLLRFSALFAELTDRIVPVGVTSSLTMFHATTARGWKALDPLFFFMNPRPGYEVRFLAPLAAEETCVGGGRPSHEVANRVQRMLGESLGYQCTNLTRRDKYRMLVGNDGIVGGGGGRPCPFRK</sequence>
<evidence type="ECO:0000256" key="3">
    <source>
        <dbReference type="ARBA" id="ARBA00022679"/>
    </source>
</evidence>
<evidence type="ECO:0000256" key="4">
    <source>
        <dbReference type="ARBA" id="ARBA00022692"/>
    </source>
</evidence>
<dbReference type="OMA" id="REFSACE"/>
<dbReference type="SUPFAM" id="SSF69593">
    <property type="entry name" value="Glycerol-3-phosphate (1)-acyltransferase"/>
    <property type="match status" value="1"/>
</dbReference>
<keyword evidence="5" id="KW-1133">Transmembrane helix</keyword>
<dbReference type="AlphaFoldDB" id="D8RUU4"/>
<evidence type="ECO:0000313" key="8">
    <source>
        <dbReference type="EMBL" id="EFJ24084.1"/>
    </source>
</evidence>
<keyword evidence="3" id="KW-0808">Transferase</keyword>
<dbReference type="Gramene" id="EFJ24084">
    <property type="protein sequence ID" value="EFJ24084"/>
    <property type="gene ID" value="SELMODRAFT_414847"/>
</dbReference>
<evidence type="ECO:0000313" key="9">
    <source>
        <dbReference type="Proteomes" id="UP000001514"/>
    </source>
</evidence>
<dbReference type="EMBL" id="GL377590">
    <property type="protein sequence ID" value="EFJ24084.1"/>
    <property type="molecule type" value="Genomic_DNA"/>
</dbReference>
<proteinExistence type="inferred from homology"/>
<feature type="domain" description="Phospholipid/glycerol acyltransferase" evidence="7">
    <location>
        <begin position="318"/>
        <end position="419"/>
    </location>
</feature>
<dbReference type="InterPro" id="IPR002123">
    <property type="entry name" value="Plipid/glycerol_acylTrfase"/>
</dbReference>
<accession>D8RUU4</accession>
<dbReference type="eggNOG" id="ENOG502QQTS">
    <property type="taxonomic scope" value="Eukaryota"/>
</dbReference>
<dbReference type="HOGENOM" id="CLU_028504_1_0_1"/>
<dbReference type="InParanoid" id="D8RUU4"/>
<dbReference type="Pfam" id="PF23270">
    <property type="entry name" value="HAD_RAM2_N"/>
    <property type="match status" value="1"/>
</dbReference>
<keyword evidence="4" id="KW-0812">Transmembrane</keyword>
<comment type="subcellular location">
    <subcellularLocation>
        <location evidence="1">Membrane</location>
        <topology evidence="1">Multi-pass membrane protein</topology>
    </subcellularLocation>
</comment>
<dbReference type="GO" id="GO:0016791">
    <property type="term" value="F:phosphatase activity"/>
    <property type="evidence" value="ECO:0000318"/>
    <property type="project" value="GO_Central"/>
</dbReference>
<protein>
    <submittedName>
        <fullName evidence="8">Uncharacterized protein GPAT6-2</fullName>
    </submittedName>
</protein>
<dbReference type="GO" id="GO:0090447">
    <property type="term" value="F:glycerol-3-phosphate 2-O-acyltransferase activity"/>
    <property type="evidence" value="ECO:0000318"/>
    <property type="project" value="GO_Central"/>
</dbReference>
<gene>
    <name evidence="8" type="primary">GPAT6-2</name>
    <name evidence="8" type="ORF">SELMODRAFT_414847</name>
</gene>
<evidence type="ECO:0000256" key="6">
    <source>
        <dbReference type="ARBA" id="ARBA00023136"/>
    </source>
</evidence>
<dbReference type="Proteomes" id="UP000001514">
    <property type="component" value="Unassembled WGS sequence"/>
</dbReference>
<name>D8RUU4_SELML</name>
<comment type="similarity">
    <text evidence="2">Belongs to the GPAT/DAPAT family.</text>
</comment>
<evidence type="ECO:0000256" key="2">
    <source>
        <dbReference type="ARBA" id="ARBA00007937"/>
    </source>
</evidence>
<dbReference type="InterPro" id="IPR056462">
    <property type="entry name" value="HAD_RAM2/GPAT1-8"/>
</dbReference>
<dbReference type="SMART" id="SM00563">
    <property type="entry name" value="PlsC"/>
    <property type="match status" value="1"/>
</dbReference>
<keyword evidence="6" id="KW-0472">Membrane</keyword>
<dbReference type="PANTHER" id="PTHR15486:SF0">
    <property type="entry name" value="GLYCEROL-3-PHOSPHATE ACYLTRANSFERASE 1"/>
    <property type="match status" value="1"/>
</dbReference>